<sequence length="322" mass="37766">MIVKEREFPLYIQKLQALKRRLSTDHPKIPEIEEKLAKHLAGFHGENAIDYPLSLFSEEYLILHDLRLPHKKHFFQIDTLLLSKCVIVILEVKNFAGKLLFDPLFHQLIQMKDGQEKALPDPLSQVNRLKLQLEHWLSIKKFPKVPIFPLVVISNVYSQIQTTSMNEQLHKKVIHKDYLPIKLQQIKRIFQKEQLYEKEMKKIVRLLKKDHTSADFSVLNHFQLKKEQILNGVFCPICTHLPMIRNFGTWYCSRCRHTCKDAHKSALRDYYLLLGSTLTNKEARSFLQIASSSVTSRLLRSMDFSFKGEGKGRVYMLSLKKL</sequence>
<evidence type="ECO:0000313" key="2">
    <source>
        <dbReference type="EMBL" id="MDQ0216227.1"/>
    </source>
</evidence>
<feature type="domain" description="NERD" evidence="1">
    <location>
        <begin position="41"/>
        <end position="156"/>
    </location>
</feature>
<reference evidence="2" key="1">
    <citation type="submission" date="2023-07" db="EMBL/GenBank/DDBJ databases">
        <title>Genomic Encyclopedia of Type Strains, Phase IV (KMG-IV): sequencing the most valuable type-strain genomes for metagenomic binning, comparative biology and taxonomic classification.</title>
        <authorList>
            <person name="Goeker M."/>
        </authorList>
    </citation>
    <scope>NUCLEOTIDE SEQUENCE</scope>
    <source>
        <strain evidence="2">DSM 23947</strain>
    </source>
</reference>
<keyword evidence="3" id="KW-1185">Reference proteome</keyword>
<protein>
    <submittedName>
        <fullName evidence="2">Ribosomal protein L37AE/L43A</fullName>
    </submittedName>
</protein>
<dbReference type="PROSITE" id="PS50965">
    <property type="entry name" value="NERD"/>
    <property type="match status" value="1"/>
</dbReference>
<dbReference type="EMBL" id="JAUSUC010000040">
    <property type="protein sequence ID" value="MDQ0216227.1"/>
    <property type="molecule type" value="Genomic_DNA"/>
</dbReference>
<name>A0AAJ1WHI4_9BACI</name>
<organism evidence="2 3">
    <name type="scientific">Oikeobacillus pervagus</name>
    <dbReference type="NCBI Taxonomy" id="1325931"/>
    <lineage>
        <taxon>Bacteria</taxon>
        <taxon>Bacillati</taxon>
        <taxon>Bacillota</taxon>
        <taxon>Bacilli</taxon>
        <taxon>Bacillales</taxon>
        <taxon>Bacillaceae</taxon>
        <taxon>Oikeobacillus</taxon>
    </lineage>
</organism>
<dbReference type="GO" id="GO:0005840">
    <property type="term" value="C:ribosome"/>
    <property type="evidence" value="ECO:0007669"/>
    <property type="project" value="UniProtKB-KW"/>
</dbReference>
<dbReference type="Pfam" id="PF08378">
    <property type="entry name" value="NERD"/>
    <property type="match status" value="1"/>
</dbReference>
<keyword evidence="2" id="KW-0687">Ribonucleoprotein</keyword>
<accession>A0AAJ1WHI4</accession>
<dbReference type="AlphaFoldDB" id="A0AAJ1WHI4"/>
<evidence type="ECO:0000313" key="3">
    <source>
        <dbReference type="Proteomes" id="UP001237207"/>
    </source>
</evidence>
<proteinExistence type="predicted"/>
<dbReference type="RefSeq" id="WP_307258230.1">
    <property type="nucleotide sequence ID" value="NZ_JAUSUC010000040.1"/>
</dbReference>
<dbReference type="Proteomes" id="UP001237207">
    <property type="component" value="Unassembled WGS sequence"/>
</dbReference>
<gene>
    <name evidence="2" type="ORF">J2S13_002667</name>
</gene>
<evidence type="ECO:0000259" key="1">
    <source>
        <dbReference type="PROSITE" id="PS50965"/>
    </source>
</evidence>
<dbReference type="InterPro" id="IPR011528">
    <property type="entry name" value="NERD"/>
</dbReference>
<comment type="caution">
    <text evidence="2">The sequence shown here is derived from an EMBL/GenBank/DDBJ whole genome shotgun (WGS) entry which is preliminary data.</text>
</comment>
<keyword evidence="2" id="KW-0689">Ribosomal protein</keyword>